<evidence type="ECO:0000256" key="1">
    <source>
        <dbReference type="ARBA" id="ARBA00009437"/>
    </source>
</evidence>
<dbReference type="SUPFAM" id="SSF53850">
    <property type="entry name" value="Periplasmic binding protein-like II"/>
    <property type="match status" value="1"/>
</dbReference>
<dbReference type="AlphaFoldDB" id="A0A087BB21"/>
<evidence type="ECO:0000259" key="5">
    <source>
        <dbReference type="PROSITE" id="PS50931"/>
    </source>
</evidence>
<protein>
    <submittedName>
        <fullName evidence="6">LysR-type transcriptional regulator</fullName>
    </submittedName>
</protein>
<sequence>MDLHTLRNFLAVAQEGGISAAADVLRISQPALSRQMRDLEKELDTTLFIRGNRSRMTELTAEGMVFQRRAREIVELADRAYAEMHQGDTIEGTVHIAAAQTVAMRTVGRAAGRVRTRHPGITFDLYDGYGPDNTERLANGLADFAILVQPVDMSRFDYLPLPEHDVAGVLMPEDDPLTRYDAISADMLRNLPLFIAKGSAQRHDFAGWLPADAQSAPNIVGTMNLAYNVSCFVKEGCGYALGLAGLVDASEGSGLAFRPLEPPSYTNLCIAWRSGRTLTAASQAFLDELRNVIAQE</sequence>
<dbReference type="Pfam" id="PF00126">
    <property type="entry name" value="HTH_1"/>
    <property type="match status" value="1"/>
</dbReference>
<dbReference type="InterPro" id="IPR036388">
    <property type="entry name" value="WH-like_DNA-bd_sf"/>
</dbReference>
<dbReference type="InterPro" id="IPR005119">
    <property type="entry name" value="LysR_subst-bd"/>
</dbReference>
<dbReference type="eggNOG" id="COG0583">
    <property type="taxonomic scope" value="Bacteria"/>
</dbReference>
<dbReference type="Gene3D" id="1.10.10.10">
    <property type="entry name" value="Winged helix-like DNA-binding domain superfamily/Winged helix DNA-binding domain"/>
    <property type="match status" value="1"/>
</dbReference>
<gene>
    <name evidence="6" type="ORF">BMAGN_0170</name>
</gene>
<dbReference type="GO" id="GO:0003677">
    <property type="term" value="F:DNA binding"/>
    <property type="evidence" value="ECO:0007669"/>
    <property type="project" value="UniProtKB-KW"/>
</dbReference>
<proteinExistence type="inferred from homology"/>
<reference evidence="6 7" key="1">
    <citation type="submission" date="2014-03" db="EMBL/GenBank/DDBJ databases">
        <title>Genomics of Bifidobacteria.</title>
        <authorList>
            <person name="Ventura M."/>
            <person name="Milani C."/>
            <person name="Lugli G.A."/>
        </authorList>
    </citation>
    <scope>NUCLEOTIDE SEQUENCE [LARGE SCALE GENOMIC DNA]</scope>
    <source>
        <strain evidence="6 7">LMG 11591</strain>
    </source>
</reference>
<keyword evidence="7" id="KW-1185">Reference proteome</keyword>
<dbReference type="InterPro" id="IPR036390">
    <property type="entry name" value="WH_DNA-bd_sf"/>
</dbReference>
<dbReference type="STRING" id="1692.BMAGN_0170"/>
<dbReference type="PANTHER" id="PTHR30346:SF28">
    <property type="entry name" value="HTH-TYPE TRANSCRIPTIONAL REGULATOR CYNR"/>
    <property type="match status" value="1"/>
</dbReference>
<dbReference type="Gene3D" id="3.40.190.10">
    <property type="entry name" value="Periplasmic binding protein-like II"/>
    <property type="match status" value="2"/>
</dbReference>
<keyword evidence="3" id="KW-0238">DNA-binding</keyword>
<dbReference type="PROSITE" id="PS50931">
    <property type="entry name" value="HTH_LYSR"/>
    <property type="match status" value="1"/>
</dbReference>
<evidence type="ECO:0000256" key="3">
    <source>
        <dbReference type="ARBA" id="ARBA00023125"/>
    </source>
</evidence>
<dbReference type="PANTHER" id="PTHR30346">
    <property type="entry name" value="TRANSCRIPTIONAL DUAL REGULATOR HCAR-RELATED"/>
    <property type="match status" value="1"/>
</dbReference>
<comment type="similarity">
    <text evidence="1">Belongs to the LysR transcriptional regulatory family.</text>
</comment>
<evidence type="ECO:0000256" key="2">
    <source>
        <dbReference type="ARBA" id="ARBA00023015"/>
    </source>
</evidence>
<dbReference type="CDD" id="cd05466">
    <property type="entry name" value="PBP2_LTTR_substrate"/>
    <property type="match status" value="1"/>
</dbReference>
<dbReference type="Proteomes" id="UP000029052">
    <property type="component" value="Unassembled WGS sequence"/>
</dbReference>
<dbReference type="Pfam" id="PF03466">
    <property type="entry name" value="LysR_substrate"/>
    <property type="match status" value="1"/>
</dbReference>
<evidence type="ECO:0000256" key="4">
    <source>
        <dbReference type="ARBA" id="ARBA00023163"/>
    </source>
</evidence>
<name>A0A087BB21_9BIFI</name>
<accession>A0A087BB21</accession>
<evidence type="ECO:0000313" key="7">
    <source>
        <dbReference type="Proteomes" id="UP000029052"/>
    </source>
</evidence>
<feature type="domain" description="HTH lysR-type" evidence="5">
    <location>
        <begin position="1"/>
        <end position="57"/>
    </location>
</feature>
<dbReference type="FunFam" id="1.10.10.10:FF:000001">
    <property type="entry name" value="LysR family transcriptional regulator"/>
    <property type="match status" value="1"/>
</dbReference>
<dbReference type="PRINTS" id="PR00039">
    <property type="entry name" value="HTHLYSR"/>
</dbReference>
<dbReference type="EMBL" id="JGZB01000004">
    <property type="protein sequence ID" value="KFI68221.1"/>
    <property type="molecule type" value="Genomic_DNA"/>
</dbReference>
<organism evidence="6 7">
    <name type="scientific">Bifidobacterium magnum</name>
    <dbReference type="NCBI Taxonomy" id="1692"/>
    <lineage>
        <taxon>Bacteria</taxon>
        <taxon>Bacillati</taxon>
        <taxon>Actinomycetota</taxon>
        <taxon>Actinomycetes</taxon>
        <taxon>Bifidobacteriales</taxon>
        <taxon>Bifidobacteriaceae</taxon>
        <taxon>Bifidobacterium</taxon>
    </lineage>
</organism>
<dbReference type="RefSeq" id="WP_022859980.1">
    <property type="nucleotide sequence ID" value="NZ_JGZB01000004.1"/>
</dbReference>
<evidence type="ECO:0000313" key="6">
    <source>
        <dbReference type="EMBL" id="KFI68221.1"/>
    </source>
</evidence>
<dbReference type="InterPro" id="IPR000847">
    <property type="entry name" value="LysR_HTH_N"/>
</dbReference>
<dbReference type="GO" id="GO:0032993">
    <property type="term" value="C:protein-DNA complex"/>
    <property type="evidence" value="ECO:0007669"/>
    <property type="project" value="TreeGrafter"/>
</dbReference>
<dbReference type="SUPFAM" id="SSF46785">
    <property type="entry name" value="Winged helix' DNA-binding domain"/>
    <property type="match status" value="1"/>
</dbReference>
<comment type="caution">
    <text evidence="6">The sequence shown here is derived from an EMBL/GenBank/DDBJ whole genome shotgun (WGS) entry which is preliminary data.</text>
</comment>
<dbReference type="GO" id="GO:0003700">
    <property type="term" value="F:DNA-binding transcription factor activity"/>
    <property type="evidence" value="ECO:0007669"/>
    <property type="project" value="InterPro"/>
</dbReference>
<keyword evidence="2" id="KW-0805">Transcription regulation</keyword>
<keyword evidence="4" id="KW-0804">Transcription</keyword>